<dbReference type="InterPro" id="IPR037066">
    <property type="entry name" value="Plug_dom_sf"/>
</dbReference>
<evidence type="ECO:0000256" key="7">
    <source>
        <dbReference type="ARBA" id="ARBA00022729"/>
    </source>
</evidence>
<evidence type="ECO:0000256" key="3">
    <source>
        <dbReference type="ARBA" id="ARBA00022448"/>
    </source>
</evidence>
<dbReference type="InterPro" id="IPR039426">
    <property type="entry name" value="TonB-dep_rcpt-like"/>
</dbReference>
<protein>
    <submittedName>
        <fullName evidence="20">TonB-dependent receptor</fullName>
    </submittedName>
</protein>
<dbReference type="PROSITE" id="PS01156">
    <property type="entry name" value="TONB_DEPENDENT_REC_2"/>
    <property type="match status" value="1"/>
</dbReference>
<dbReference type="SUPFAM" id="SSF56935">
    <property type="entry name" value="Porins"/>
    <property type="match status" value="1"/>
</dbReference>
<feature type="domain" description="TonB-dependent receptor plug" evidence="19">
    <location>
        <begin position="28"/>
        <end position="142"/>
    </location>
</feature>
<organism evidence="20 21">
    <name type="scientific">Corticimicrobacter populi</name>
    <dbReference type="NCBI Taxonomy" id="2175229"/>
    <lineage>
        <taxon>Bacteria</taxon>
        <taxon>Pseudomonadati</taxon>
        <taxon>Pseudomonadota</taxon>
        <taxon>Betaproteobacteria</taxon>
        <taxon>Burkholderiales</taxon>
        <taxon>Alcaligenaceae</taxon>
        <taxon>Corticimicrobacter</taxon>
    </lineage>
</organism>
<dbReference type="InterPro" id="IPR036942">
    <property type="entry name" value="Beta-barrel_TonB_sf"/>
</dbReference>
<dbReference type="Gene3D" id="2.40.170.20">
    <property type="entry name" value="TonB-dependent receptor, beta-barrel domain"/>
    <property type="match status" value="1"/>
</dbReference>
<accession>A0A2V1JYW0</accession>
<comment type="caution">
    <text evidence="20">The sequence shown here is derived from an EMBL/GenBank/DDBJ whole genome shotgun (WGS) entry which is preliminary data.</text>
</comment>
<evidence type="ECO:0000256" key="12">
    <source>
        <dbReference type="ARBA" id="ARBA00023170"/>
    </source>
</evidence>
<evidence type="ECO:0000259" key="18">
    <source>
        <dbReference type="Pfam" id="PF00593"/>
    </source>
</evidence>
<evidence type="ECO:0000256" key="4">
    <source>
        <dbReference type="ARBA" id="ARBA00022452"/>
    </source>
</evidence>
<keyword evidence="3 14" id="KW-0813">Transport</keyword>
<dbReference type="PANTHER" id="PTHR32552">
    <property type="entry name" value="FERRICHROME IRON RECEPTOR-RELATED"/>
    <property type="match status" value="1"/>
</dbReference>
<keyword evidence="10 16" id="KW-0798">TonB box</keyword>
<feature type="domain" description="TonB-dependent receptor-like beta-barrel" evidence="18">
    <location>
        <begin position="252"/>
        <end position="621"/>
    </location>
</feature>
<dbReference type="EMBL" id="QETA01000007">
    <property type="protein sequence ID" value="PWF21602.1"/>
    <property type="molecule type" value="Genomic_DNA"/>
</dbReference>
<keyword evidence="21" id="KW-1185">Reference proteome</keyword>
<feature type="short sequence motif" description="TonB C-terminal box" evidence="15">
    <location>
        <begin position="637"/>
        <end position="654"/>
    </location>
</feature>
<dbReference type="PANTHER" id="PTHR32552:SF81">
    <property type="entry name" value="TONB-DEPENDENT OUTER MEMBRANE RECEPTOR"/>
    <property type="match status" value="1"/>
</dbReference>
<keyword evidence="4 14" id="KW-1134">Transmembrane beta strand</keyword>
<evidence type="ECO:0000256" key="15">
    <source>
        <dbReference type="PROSITE-ProRule" id="PRU10144"/>
    </source>
</evidence>
<evidence type="ECO:0000256" key="9">
    <source>
        <dbReference type="ARBA" id="ARBA00023065"/>
    </source>
</evidence>
<dbReference type="GO" id="GO:0006826">
    <property type="term" value="P:iron ion transport"/>
    <property type="evidence" value="ECO:0007669"/>
    <property type="project" value="UniProtKB-KW"/>
</dbReference>
<dbReference type="GO" id="GO:0009279">
    <property type="term" value="C:cell outer membrane"/>
    <property type="evidence" value="ECO:0007669"/>
    <property type="project" value="UniProtKB-SubCell"/>
</dbReference>
<evidence type="ECO:0000256" key="10">
    <source>
        <dbReference type="ARBA" id="ARBA00023077"/>
    </source>
</evidence>
<sequence>MATPTEARAHTTLPDIIVTGEKVSRSIFDTSSSVAIYDAATLAGLPNATSVSDVLKRTPNVVDLGIGNNLPTIRGVDGSGPLQGAAAFLAGTRPRLNMSVDGRSSTYNEFAFGTQSLWDVEQVEIFRGPQSHIQGRNAIAGAIVMSTKNPSWAWESAVRGMKGNQHSWQTAAMLSGPIVEDTLAFRLSVDRQERKSFVDLISYNPVGDPRRIETTTTRAKLLFEPSGLPGLSSMLTLNHIDSRTPQGEATNPPPGYVSARFDPRRPVFTTKSTSGIWDLGWNASDTIRLENKLVYTDFSNERLMVDTLPHARIDGHEFQLEPLLRFDLPGGDIRGLAGIRYFRGTQDEYVNLFNGSSFRDETETRAIFGEATFALTSQLDLTLATRFEQEHHKRRGGSSAVRIDLDKTYSAFLPKLDLAWKPDHDLTLGAMITRGYNAGGAGITFGAPIVSYTFDPEYVWNYELYSRQHFLDDTLELTANLFLNEYTDMQLPYYLGPNSSVIRNADKARTYGAELGVRWMPVPELEAFGTLGLLRTKITQFADSGIEGNRLARAPDYSFNAGLKYRFGGGFEISGDVQFNDSYYSQYDNDALGRIASHWTANLQLAYAFKGGRVALFAQNLFDADRPTFITNNDPTTPFVQRPRLVGITAEFSF</sequence>
<dbReference type="Gene3D" id="2.170.130.10">
    <property type="entry name" value="TonB-dependent receptor, plug domain"/>
    <property type="match status" value="1"/>
</dbReference>
<keyword evidence="11 14" id="KW-0472">Membrane</keyword>
<evidence type="ECO:0000313" key="20">
    <source>
        <dbReference type="EMBL" id="PWF21602.1"/>
    </source>
</evidence>
<evidence type="ECO:0000256" key="17">
    <source>
        <dbReference type="SAM" id="MobiDB-lite"/>
    </source>
</evidence>
<evidence type="ECO:0000256" key="5">
    <source>
        <dbReference type="ARBA" id="ARBA00022496"/>
    </source>
</evidence>
<evidence type="ECO:0000256" key="13">
    <source>
        <dbReference type="ARBA" id="ARBA00023237"/>
    </source>
</evidence>
<comment type="subcellular location">
    <subcellularLocation>
        <location evidence="1 14">Cell outer membrane</location>
        <topology evidence="1 14">Multi-pass membrane protein</topology>
    </subcellularLocation>
</comment>
<keyword evidence="6 14" id="KW-0812">Transmembrane</keyword>
<comment type="similarity">
    <text evidence="2 14 16">Belongs to the TonB-dependent receptor family.</text>
</comment>
<dbReference type="Pfam" id="PF00593">
    <property type="entry name" value="TonB_dep_Rec_b-barrel"/>
    <property type="match status" value="1"/>
</dbReference>
<evidence type="ECO:0000313" key="21">
    <source>
        <dbReference type="Proteomes" id="UP000245212"/>
    </source>
</evidence>
<keyword evidence="8" id="KW-0408">Iron</keyword>
<keyword evidence="9" id="KW-0406">Ion transport</keyword>
<dbReference type="InterPro" id="IPR000531">
    <property type="entry name" value="Beta-barrel_TonB"/>
</dbReference>
<proteinExistence type="inferred from homology"/>
<gene>
    <name evidence="20" type="ORF">DD235_14495</name>
</gene>
<dbReference type="AlphaFoldDB" id="A0A2V1JYW0"/>
<keyword evidence="7" id="KW-0732">Signal</keyword>
<name>A0A2V1JYW0_9BURK</name>
<evidence type="ECO:0000256" key="8">
    <source>
        <dbReference type="ARBA" id="ARBA00023004"/>
    </source>
</evidence>
<evidence type="ECO:0000256" key="6">
    <source>
        <dbReference type="ARBA" id="ARBA00022692"/>
    </source>
</evidence>
<dbReference type="InterPro" id="IPR010917">
    <property type="entry name" value="TonB_rcpt_CS"/>
</dbReference>
<evidence type="ECO:0000256" key="1">
    <source>
        <dbReference type="ARBA" id="ARBA00004571"/>
    </source>
</evidence>
<dbReference type="InterPro" id="IPR012910">
    <property type="entry name" value="Plug_dom"/>
</dbReference>
<evidence type="ECO:0000256" key="11">
    <source>
        <dbReference type="ARBA" id="ARBA00023136"/>
    </source>
</evidence>
<dbReference type="Proteomes" id="UP000245212">
    <property type="component" value="Unassembled WGS sequence"/>
</dbReference>
<evidence type="ECO:0000256" key="2">
    <source>
        <dbReference type="ARBA" id="ARBA00009810"/>
    </source>
</evidence>
<evidence type="ECO:0000256" key="16">
    <source>
        <dbReference type="RuleBase" id="RU003357"/>
    </source>
</evidence>
<keyword evidence="13 14" id="KW-0998">Cell outer membrane</keyword>
<evidence type="ECO:0000256" key="14">
    <source>
        <dbReference type="PROSITE-ProRule" id="PRU01360"/>
    </source>
</evidence>
<keyword evidence="5" id="KW-0410">Iron transport</keyword>
<feature type="region of interest" description="Disordered" evidence="17">
    <location>
        <begin position="243"/>
        <end position="262"/>
    </location>
</feature>
<dbReference type="PROSITE" id="PS52016">
    <property type="entry name" value="TONB_DEPENDENT_REC_3"/>
    <property type="match status" value="1"/>
</dbReference>
<evidence type="ECO:0000259" key="19">
    <source>
        <dbReference type="Pfam" id="PF07715"/>
    </source>
</evidence>
<keyword evidence="12 20" id="KW-0675">Receptor</keyword>
<dbReference type="Pfam" id="PF07715">
    <property type="entry name" value="Plug"/>
    <property type="match status" value="1"/>
</dbReference>
<reference evidence="21" key="1">
    <citation type="submission" date="2018-05" db="EMBL/GenBank/DDBJ databases">
        <authorList>
            <person name="Li Y."/>
        </authorList>
    </citation>
    <scope>NUCLEOTIDE SEQUENCE [LARGE SCALE GENOMIC DNA]</scope>
    <source>
        <strain evidence="21">3d-2-2</strain>
    </source>
</reference>